<dbReference type="EC" id="3.6.4.13" evidence="4"/>
<evidence type="ECO:0000256" key="13">
    <source>
        <dbReference type="PROSITE-ProRule" id="PRU00552"/>
    </source>
</evidence>
<dbReference type="GO" id="GO:0005634">
    <property type="term" value="C:nucleus"/>
    <property type="evidence" value="ECO:0007669"/>
    <property type="project" value="UniProtKB-SubCell"/>
</dbReference>
<keyword evidence="5" id="KW-0690">Ribosome biogenesis</keyword>
<feature type="region of interest" description="Disordered" evidence="14">
    <location>
        <begin position="464"/>
        <end position="506"/>
    </location>
</feature>
<comment type="subcellular location">
    <subcellularLocation>
        <location evidence="2">Nucleus</location>
    </subcellularLocation>
</comment>
<dbReference type="Gene3D" id="3.40.50.300">
    <property type="entry name" value="P-loop containing nucleotide triphosphate hydrolases"/>
    <property type="match status" value="2"/>
</dbReference>
<dbReference type="AlphaFoldDB" id="A0AAD9FUI8"/>
<dbReference type="PROSITE" id="PS51192">
    <property type="entry name" value="HELICASE_ATP_BIND_1"/>
    <property type="match status" value="1"/>
</dbReference>
<feature type="compositionally biased region" description="Polar residues" evidence="14">
    <location>
        <begin position="15"/>
        <end position="27"/>
    </location>
</feature>
<name>A0AAD9FUI8_PAPLA</name>
<evidence type="ECO:0000313" key="19">
    <source>
        <dbReference type="Proteomes" id="UP001182556"/>
    </source>
</evidence>
<dbReference type="Proteomes" id="UP001182556">
    <property type="component" value="Unassembled WGS sequence"/>
</dbReference>
<feature type="short sequence motif" description="Q motif" evidence="13">
    <location>
        <begin position="32"/>
        <end position="60"/>
    </location>
</feature>
<evidence type="ECO:0000259" key="15">
    <source>
        <dbReference type="PROSITE" id="PS51192"/>
    </source>
</evidence>
<evidence type="ECO:0000313" key="18">
    <source>
        <dbReference type="EMBL" id="KAK1926368.1"/>
    </source>
</evidence>
<dbReference type="Pfam" id="PF00271">
    <property type="entry name" value="Helicase_C"/>
    <property type="match status" value="1"/>
</dbReference>
<feature type="compositionally biased region" description="Polar residues" evidence="14">
    <location>
        <begin position="715"/>
        <end position="736"/>
    </location>
</feature>
<keyword evidence="10" id="KW-0694">RNA-binding</keyword>
<evidence type="ECO:0000256" key="8">
    <source>
        <dbReference type="ARBA" id="ARBA00022806"/>
    </source>
</evidence>
<dbReference type="InterPro" id="IPR001650">
    <property type="entry name" value="Helicase_C-like"/>
</dbReference>
<evidence type="ECO:0000256" key="6">
    <source>
        <dbReference type="ARBA" id="ARBA00022741"/>
    </source>
</evidence>
<dbReference type="GO" id="GO:0016787">
    <property type="term" value="F:hydrolase activity"/>
    <property type="evidence" value="ECO:0007669"/>
    <property type="project" value="UniProtKB-KW"/>
</dbReference>
<evidence type="ECO:0000256" key="4">
    <source>
        <dbReference type="ARBA" id="ARBA00012552"/>
    </source>
</evidence>
<comment type="similarity">
    <text evidence="3">Belongs to the DEAD box helicase family. DDX54/DBP10 subfamily.</text>
</comment>
<organism evidence="18 19">
    <name type="scientific">Papiliotrema laurentii</name>
    <name type="common">Cryptococcus laurentii</name>
    <dbReference type="NCBI Taxonomy" id="5418"/>
    <lineage>
        <taxon>Eukaryota</taxon>
        <taxon>Fungi</taxon>
        <taxon>Dikarya</taxon>
        <taxon>Basidiomycota</taxon>
        <taxon>Agaricomycotina</taxon>
        <taxon>Tremellomycetes</taxon>
        <taxon>Tremellales</taxon>
        <taxon>Rhynchogastremaceae</taxon>
        <taxon>Papiliotrema</taxon>
    </lineage>
</organism>
<comment type="function">
    <text evidence="1">ATP-binding RNA helicase involved in the biogenesis of 60S ribosomal subunits and is required for the normal formation of 25S and 5.8S rRNAs.</text>
</comment>
<evidence type="ECO:0000256" key="14">
    <source>
        <dbReference type="SAM" id="MobiDB-lite"/>
    </source>
</evidence>
<keyword evidence="9" id="KW-0067">ATP-binding</keyword>
<dbReference type="SMART" id="SM01123">
    <property type="entry name" value="DBP10CT"/>
    <property type="match status" value="1"/>
</dbReference>
<dbReference type="Pfam" id="PF00270">
    <property type="entry name" value="DEAD"/>
    <property type="match status" value="1"/>
</dbReference>
<keyword evidence="19" id="KW-1185">Reference proteome</keyword>
<feature type="compositionally biased region" description="Basic residues" evidence="14">
    <location>
        <begin position="744"/>
        <end position="753"/>
    </location>
</feature>
<evidence type="ECO:0000256" key="5">
    <source>
        <dbReference type="ARBA" id="ARBA00022517"/>
    </source>
</evidence>
<dbReference type="GO" id="GO:0005524">
    <property type="term" value="F:ATP binding"/>
    <property type="evidence" value="ECO:0007669"/>
    <property type="project" value="UniProtKB-KW"/>
</dbReference>
<evidence type="ECO:0000256" key="12">
    <source>
        <dbReference type="ARBA" id="ARBA00047984"/>
    </source>
</evidence>
<evidence type="ECO:0000259" key="16">
    <source>
        <dbReference type="PROSITE" id="PS51194"/>
    </source>
</evidence>
<dbReference type="InterPro" id="IPR014014">
    <property type="entry name" value="RNA_helicase_DEAD_Q_motif"/>
</dbReference>
<dbReference type="InterPro" id="IPR050079">
    <property type="entry name" value="DEAD_box_RNA_helicase"/>
</dbReference>
<dbReference type="InterPro" id="IPR012541">
    <property type="entry name" value="DBP10_C"/>
</dbReference>
<dbReference type="InterPro" id="IPR014001">
    <property type="entry name" value="Helicase_ATP-bd"/>
</dbReference>
<comment type="catalytic activity">
    <reaction evidence="12">
        <text>ATP + H2O = ADP + phosphate + H(+)</text>
        <dbReference type="Rhea" id="RHEA:13065"/>
        <dbReference type="ChEBI" id="CHEBI:15377"/>
        <dbReference type="ChEBI" id="CHEBI:15378"/>
        <dbReference type="ChEBI" id="CHEBI:30616"/>
        <dbReference type="ChEBI" id="CHEBI:43474"/>
        <dbReference type="ChEBI" id="CHEBI:456216"/>
        <dbReference type="EC" id="3.6.4.13"/>
    </reaction>
</comment>
<feature type="compositionally biased region" description="Basic and acidic residues" evidence="14">
    <location>
        <begin position="681"/>
        <end position="694"/>
    </location>
</feature>
<evidence type="ECO:0000256" key="3">
    <source>
        <dbReference type="ARBA" id="ARBA00010379"/>
    </source>
</evidence>
<dbReference type="PANTHER" id="PTHR47959">
    <property type="entry name" value="ATP-DEPENDENT RNA HELICASE RHLE-RELATED"/>
    <property type="match status" value="1"/>
</dbReference>
<feature type="region of interest" description="Disordered" evidence="14">
    <location>
        <begin position="681"/>
        <end position="753"/>
    </location>
</feature>
<dbReference type="GO" id="GO:0042254">
    <property type="term" value="P:ribosome biogenesis"/>
    <property type="evidence" value="ECO:0007669"/>
    <property type="project" value="UniProtKB-KW"/>
</dbReference>
<dbReference type="SUPFAM" id="SSF52540">
    <property type="entry name" value="P-loop containing nucleoside triphosphate hydrolases"/>
    <property type="match status" value="1"/>
</dbReference>
<keyword evidence="7" id="KW-0378">Hydrolase</keyword>
<dbReference type="PANTHER" id="PTHR47959:SF8">
    <property type="entry name" value="RNA HELICASE"/>
    <property type="match status" value="1"/>
</dbReference>
<evidence type="ECO:0000256" key="10">
    <source>
        <dbReference type="ARBA" id="ARBA00022884"/>
    </source>
</evidence>
<dbReference type="SMART" id="SM00487">
    <property type="entry name" value="DEXDc"/>
    <property type="match status" value="1"/>
</dbReference>
<reference evidence="18" key="1">
    <citation type="submission" date="2023-02" db="EMBL/GenBank/DDBJ databases">
        <title>Identification and recombinant expression of a fungal hydrolase from Papiliotrema laurentii that hydrolyzes apple cutin and clears colloidal polyester polyurethane.</title>
        <authorList>
            <consortium name="DOE Joint Genome Institute"/>
            <person name="Roman V.A."/>
            <person name="Bojanowski C."/>
            <person name="Crable B.R."/>
            <person name="Wagner D.N."/>
            <person name="Hung C.S."/>
            <person name="Nadeau L.J."/>
            <person name="Schratz L."/>
            <person name="Haridas S."/>
            <person name="Pangilinan J."/>
            <person name="Lipzen A."/>
            <person name="Na H."/>
            <person name="Yan M."/>
            <person name="Ng V."/>
            <person name="Grigoriev I.V."/>
            <person name="Spatafora J.W."/>
            <person name="Barlow D."/>
            <person name="Biffinger J."/>
            <person name="Kelley-Loughnane N."/>
            <person name="Varaljay V.A."/>
            <person name="Crookes-Goodson W.J."/>
        </authorList>
    </citation>
    <scope>NUCLEOTIDE SEQUENCE</scope>
    <source>
        <strain evidence="18">5307AH</strain>
    </source>
</reference>
<dbReference type="GO" id="GO:0003724">
    <property type="term" value="F:RNA helicase activity"/>
    <property type="evidence" value="ECO:0007669"/>
    <property type="project" value="UniProtKB-EC"/>
</dbReference>
<keyword evidence="8 18" id="KW-0347">Helicase</keyword>
<feature type="domain" description="DEAD-box RNA helicase Q" evidence="17">
    <location>
        <begin position="32"/>
        <end position="60"/>
    </location>
</feature>
<dbReference type="CDD" id="cd18787">
    <property type="entry name" value="SF2_C_DEAD"/>
    <property type="match status" value="1"/>
</dbReference>
<dbReference type="EMBL" id="JAODAN010000002">
    <property type="protein sequence ID" value="KAK1926368.1"/>
    <property type="molecule type" value="Genomic_DNA"/>
</dbReference>
<dbReference type="PROSITE" id="PS51194">
    <property type="entry name" value="HELICASE_CTER"/>
    <property type="match status" value="1"/>
</dbReference>
<evidence type="ECO:0000259" key="17">
    <source>
        <dbReference type="PROSITE" id="PS51195"/>
    </source>
</evidence>
<accession>A0AAD9FUI8</accession>
<protein>
    <recommendedName>
        <fullName evidence="4">RNA helicase</fullName>
        <ecNumber evidence="4">3.6.4.13</ecNumber>
    </recommendedName>
</protein>
<keyword evidence="11" id="KW-0539">Nucleus</keyword>
<dbReference type="SMART" id="SM00490">
    <property type="entry name" value="HELICc"/>
    <property type="match status" value="1"/>
</dbReference>
<keyword evidence="6" id="KW-0547">Nucleotide-binding</keyword>
<evidence type="ECO:0000256" key="11">
    <source>
        <dbReference type="ARBA" id="ARBA00023242"/>
    </source>
</evidence>
<gene>
    <name evidence="18" type="ORF">DB88DRAFT_481584</name>
</gene>
<evidence type="ECO:0000256" key="1">
    <source>
        <dbReference type="ARBA" id="ARBA00003706"/>
    </source>
</evidence>
<dbReference type="GO" id="GO:0010467">
    <property type="term" value="P:gene expression"/>
    <property type="evidence" value="ECO:0007669"/>
    <property type="project" value="UniProtKB-ARBA"/>
</dbReference>
<evidence type="ECO:0000256" key="2">
    <source>
        <dbReference type="ARBA" id="ARBA00004123"/>
    </source>
</evidence>
<dbReference type="InterPro" id="IPR011545">
    <property type="entry name" value="DEAD/DEAH_box_helicase_dom"/>
</dbReference>
<feature type="domain" description="Helicase C-terminal" evidence="16">
    <location>
        <begin position="279"/>
        <end position="436"/>
    </location>
</feature>
<proteinExistence type="inferred from homology"/>
<comment type="caution">
    <text evidence="18">The sequence shown here is derived from an EMBL/GenBank/DDBJ whole genome shotgun (WGS) entry which is preliminary data.</text>
</comment>
<dbReference type="GO" id="GO:0003723">
    <property type="term" value="F:RNA binding"/>
    <property type="evidence" value="ECO:0007669"/>
    <property type="project" value="UniProtKB-KW"/>
</dbReference>
<feature type="domain" description="Helicase ATP-binding" evidence="15">
    <location>
        <begin position="65"/>
        <end position="245"/>
    </location>
</feature>
<evidence type="ECO:0000256" key="7">
    <source>
        <dbReference type="ARBA" id="ARBA00022801"/>
    </source>
</evidence>
<dbReference type="PROSITE" id="PS51195">
    <property type="entry name" value="Q_MOTIF"/>
    <property type="match status" value="1"/>
</dbReference>
<sequence>MPKAPSMPSWAKQVPGNSATDVQSVKQKPSGGSWATLGVSAAMARALFLRGFKSPTPIQRATLPSTLSTPPRDVLGMARTGSGKTLAYLIPLLHRLTHKPAVTSGPRALILCPTRELALQILKVGKDLGRGLTKETGGVAIRWTLIMGGDALDAQFEALTSAPDVIIATPGRLLHLLVEMSYDLRSVETVIYDEADRLFEMGFEVQLHEILHKLPSNRQNLLFSATLPTAVAEFAKAGLTNPLLHRLDSEQKISEDLQLSFFGVKADAKDASLLVLLETILQMPPNCEESAKATVQAIVFVSTKHHVEYITTLLSTAGFRTNHIYGSLDQVARQRQLTGFRNGLADILVVTDVAARGIDIPVMDNVINYDFPTGVKSFIHRVGRTARAGRKGTAWSFITRDDMPYLLDLEAFLKIDLSQADNGQSWSIPQIETDLKVELITAFEETAQELPTLRQVMKRGQAMYERSRPKASVSAHKKAKSRRFDDSTFPPHPAFSIGSDSAQQAGQLTEQSRLLELIGSFTPSETVLEMGNRGHGGASDLMTARRRLLSQRRANRPLSGVDETTEIPKSRKNRDRAAISEGASTFRDNDHYISHVRSGDIDDKGYSINNANFVDQVGRATYDIAQDEGAATRLNKPSQLKWDRKKKRMVKTEVGADNKKLIRTESGALLPASYKSGRYDEWRKSRRGQTDQKSDAAAALETGRSWRHKGKTPAKATTQGNKRTEIKSTNAILNSRRQAEKRQAKNNRPSRRR</sequence>
<dbReference type="InterPro" id="IPR027417">
    <property type="entry name" value="P-loop_NTPase"/>
</dbReference>
<feature type="region of interest" description="Disordered" evidence="14">
    <location>
        <begin position="1"/>
        <end position="32"/>
    </location>
</feature>
<evidence type="ECO:0000256" key="9">
    <source>
        <dbReference type="ARBA" id="ARBA00022840"/>
    </source>
</evidence>
<feature type="region of interest" description="Disordered" evidence="14">
    <location>
        <begin position="551"/>
        <end position="582"/>
    </location>
</feature>
<dbReference type="Pfam" id="PF08147">
    <property type="entry name" value="DBP10CT"/>
    <property type="match status" value="1"/>
</dbReference>
<dbReference type="GO" id="GO:0005829">
    <property type="term" value="C:cytosol"/>
    <property type="evidence" value="ECO:0007669"/>
    <property type="project" value="TreeGrafter"/>
</dbReference>